<dbReference type="AlphaFoldDB" id="A0ABD1F9Y4"/>
<dbReference type="PANTHER" id="PTHR12356:SF3">
    <property type="entry name" value="NUCLEAR MIGRATION PROTEIN NUDC"/>
    <property type="match status" value="1"/>
</dbReference>
<keyword evidence="5" id="KW-0597">Phosphoprotein</keyword>
<evidence type="ECO:0000313" key="10">
    <source>
        <dbReference type="Proteomes" id="UP001566132"/>
    </source>
</evidence>
<gene>
    <name evidence="9" type="ORF">ABEB36_003462</name>
</gene>
<evidence type="ECO:0000256" key="5">
    <source>
        <dbReference type="ARBA" id="ARBA00022553"/>
    </source>
</evidence>
<protein>
    <recommendedName>
        <fullName evidence="3">Nuclear migration protein nudC</fullName>
    </recommendedName>
    <alternativeName>
        <fullName evidence="6">Nuclear distribution protein C homolog</fullName>
    </alternativeName>
</protein>
<evidence type="ECO:0000259" key="8">
    <source>
        <dbReference type="PROSITE" id="PS51203"/>
    </source>
</evidence>
<comment type="similarity">
    <text evidence="2">Belongs to the nudC family.</text>
</comment>
<keyword evidence="4" id="KW-0963">Cytoplasm</keyword>
<name>A0ABD1F9Y4_HYPHA</name>
<dbReference type="InterPro" id="IPR037898">
    <property type="entry name" value="NudC_fam"/>
</dbReference>
<keyword evidence="10" id="KW-1185">Reference proteome</keyword>
<reference evidence="9 10" key="1">
    <citation type="submission" date="2024-05" db="EMBL/GenBank/DDBJ databases">
        <title>Genetic variation in Jamaican populations of the coffee berry borer (Hypothenemus hampei).</title>
        <authorList>
            <person name="Errbii M."/>
            <person name="Myrie A."/>
        </authorList>
    </citation>
    <scope>NUCLEOTIDE SEQUENCE [LARGE SCALE GENOMIC DNA]</scope>
    <source>
        <strain evidence="9">JA-Hopewell-2020-01-JO</strain>
        <tissue evidence="9">Whole body</tissue>
    </source>
</reference>
<proteinExistence type="inferred from homology"/>
<dbReference type="EMBL" id="JBDJPC010000002">
    <property type="protein sequence ID" value="KAL1514156.1"/>
    <property type="molecule type" value="Genomic_DNA"/>
</dbReference>
<dbReference type="InterPro" id="IPR007052">
    <property type="entry name" value="CS_dom"/>
</dbReference>
<dbReference type="PANTHER" id="PTHR12356">
    <property type="entry name" value="NUCLEAR MOVEMENT PROTEIN NUDC"/>
    <property type="match status" value="1"/>
</dbReference>
<organism evidence="9 10">
    <name type="scientific">Hypothenemus hampei</name>
    <name type="common">Coffee berry borer</name>
    <dbReference type="NCBI Taxonomy" id="57062"/>
    <lineage>
        <taxon>Eukaryota</taxon>
        <taxon>Metazoa</taxon>
        <taxon>Ecdysozoa</taxon>
        <taxon>Arthropoda</taxon>
        <taxon>Hexapoda</taxon>
        <taxon>Insecta</taxon>
        <taxon>Pterygota</taxon>
        <taxon>Neoptera</taxon>
        <taxon>Endopterygota</taxon>
        <taxon>Coleoptera</taxon>
        <taxon>Polyphaga</taxon>
        <taxon>Cucujiformia</taxon>
        <taxon>Curculionidae</taxon>
        <taxon>Scolytinae</taxon>
        <taxon>Hypothenemus</taxon>
    </lineage>
</organism>
<dbReference type="CDD" id="cd06492">
    <property type="entry name" value="p23_mNUDC_like"/>
    <property type="match status" value="1"/>
</dbReference>
<dbReference type="Gene3D" id="2.60.40.790">
    <property type="match status" value="1"/>
</dbReference>
<dbReference type="FunFam" id="2.60.40.790:FF:000001">
    <property type="entry name" value="Nuclear migration protein nudC"/>
    <property type="match status" value="1"/>
</dbReference>
<dbReference type="Pfam" id="PF14050">
    <property type="entry name" value="Nudc_N"/>
    <property type="match status" value="1"/>
</dbReference>
<evidence type="ECO:0000256" key="2">
    <source>
        <dbReference type="ARBA" id="ARBA00010513"/>
    </source>
</evidence>
<evidence type="ECO:0000256" key="3">
    <source>
        <dbReference type="ARBA" id="ARBA00017641"/>
    </source>
</evidence>
<feature type="compositionally biased region" description="Acidic residues" evidence="7">
    <location>
        <begin position="141"/>
        <end position="150"/>
    </location>
</feature>
<feature type="region of interest" description="Disordered" evidence="7">
    <location>
        <begin position="109"/>
        <end position="159"/>
    </location>
</feature>
<evidence type="ECO:0000256" key="4">
    <source>
        <dbReference type="ARBA" id="ARBA00022490"/>
    </source>
</evidence>
<dbReference type="SUPFAM" id="SSF49764">
    <property type="entry name" value="HSP20-like chaperones"/>
    <property type="match status" value="1"/>
</dbReference>
<dbReference type="InterPro" id="IPR025934">
    <property type="entry name" value="NudC_N_dom"/>
</dbReference>
<dbReference type="Pfam" id="PF04969">
    <property type="entry name" value="CS"/>
    <property type="match status" value="1"/>
</dbReference>
<comment type="caution">
    <text evidence="9">The sequence shown here is derived from an EMBL/GenBank/DDBJ whole genome shotgun (WGS) entry which is preliminary data.</text>
</comment>
<evidence type="ECO:0000256" key="6">
    <source>
        <dbReference type="ARBA" id="ARBA00030427"/>
    </source>
</evidence>
<evidence type="ECO:0000256" key="1">
    <source>
        <dbReference type="ARBA" id="ARBA00004496"/>
    </source>
</evidence>
<evidence type="ECO:0000256" key="7">
    <source>
        <dbReference type="SAM" id="MobiDB-lite"/>
    </source>
</evidence>
<dbReference type="PROSITE" id="PS51203">
    <property type="entry name" value="CS"/>
    <property type="match status" value="1"/>
</dbReference>
<comment type="subcellular location">
    <subcellularLocation>
        <location evidence="1">Cytoplasm</location>
    </subcellularLocation>
</comment>
<evidence type="ECO:0000313" key="9">
    <source>
        <dbReference type="EMBL" id="KAL1514156.1"/>
    </source>
</evidence>
<sequence>MSGDGNQIEQFDALFLNIAQHHPEGAHQLLDTFVSFLGRKTDFFTGGNKGDWEKMVMNTFKKHEQISHASHEAELKLKEEAKKAMEEIKKARQREENIVKSAEITELTDEEAEKLRKEIQQEKANNPSTSSSQILPPEFDKVDDDDDADEAEKGKLLPNKGNGCNLEKYQWTQTLGDVELKIPLDITFKAKQKDLVVNITKKHLTCGIKGQPPIIDDDFPHEIKLEESTWVIEDGKLILINLEKVNKMNWWSKLVNSDPEISTKKINPEPSKLSDLDGETRGLVEKMMYDQRQKQMGLPTSDEQKKQDVIKKFMEQHPEMDFSKCKFS</sequence>
<dbReference type="InterPro" id="IPR008978">
    <property type="entry name" value="HSP20-like_chaperone"/>
</dbReference>
<feature type="compositionally biased region" description="Polar residues" evidence="7">
    <location>
        <begin position="122"/>
        <end position="134"/>
    </location>
</feature>
<accession>A0ABD1F9Y4</accession>
<feature type="domain" description="CS" evidence="8">
    <location>
        <begin position="164"/>
        <end position="255"/>
    </location>
</feature>
<dbReference type="GO" id="GO:0005737">
    <property type="term" value="C:cytoplasm"/>
    <property type="evidence" value="ECO:0007669"/>
    <property type="project" value="UniProtKB-SubCell"/>
</dbReference>
<dbReference type="Proteomes" id="UP001566132">
    <property type="component" value="Unassembled WGS sequence"/>
</dbReference>